<dbReference type="Gene3D" id="3.40.50.510">
    <property type="entry name" value="Phosphotransferase system, mannose-type IIA component"/>
    <property type="match status" value="1"/>
</dbReference>
<organism evidence="3 4">
    <name type="scientific">Collinsella intestinalis</name>
    <dbReference type="NCBI Taxonomy" id="147207"/>
    <lineage>
        <taxon>Bacteria</taxon>
        <taxon>Bacillati</taxon>
        <taxon>Actinomycetota</taxon>
        <taxon>Coriobacteriia</taxon>
        <taxon>Coriobacteriales</taxon>
        <taxon>Coriobacteriaceae</taxon>
        <taxon>Collinsella</taxon>
    </lineage>
</organism>
<reference evidence="3 4" key="1">
    <citation type="submission" date="2018-08" db="EMBL/GenBank/DDBJ databases">
        <title>A genome reference for cultivated species of the human gut microbiota.</title>
        <authorList>
            <person name="Zou Y."/>
            <person name="Xue W."/>
            <person name="Luo G."/>
        </authorList>
    </citation>
    <scope>NUCLEOTIDE SEQUENCE [LARGE SCALE GENOMIC DNA]</scope>
    <source>
        <strain evidence="3 4">AM30-5LB</strain>
    </source>
</reference>
<dbReference type="PROSITE" id="PS51096">
    <property type="entry name" value="PTS_EIIA_TYPE_4"/>
    <property type="match status" value="1"/>
</dbReference>
<dbReference type="PANTHER" id="PTHR33799">
    <property type="entry name" value="PTS PERMEASE-RELATED-RELATED"/>
    <property type="match status" value="1"/>
</dbReference>
<dbReference type="RefSeq" id="WP_118272296.1">
    <property type="nucleotide sequence ID" value="NZ_QSJI01000008.1"/>
</dbReference>
<accession>A0A414FUI9</accession>
<dbReference type="GO" id="GO:0016740">
    <property type="term" value="F:transferase activity"/>
    <property type="evidence" value="ECO:0007669"/>
    <property type="project" value="UniProtKB-KW"/>
</dbReference>
<name>A0A414FUI9_9ACTN</name>
<dbReference type="InterPro" id="IPR004701">
    <property type="entry name" value="PTS_EIIA_man-typ"/>
</dbReference>
<protein>
    <submittedName>
        <fullName evidence="3">PTS fructose transporter subunit IIA</fullName>
    </submittedName>
</protein>
<dbReference type="SUPFAM" id="SSF53062">
    <property type="entry name" value="PTS system fructose IIA component-like"/>
    <property type="match status" value="1"/>
</dbReference>
<dbReference type="PANTHER" id="PTHR33799:SF1">
    <property type="entry name" value="PTS SYSTEM MANNOSE-SPECIFIC EIIAB COMPONENT-RELATED"/>
    <property type="match status" value="1"/>
</dbReference>
<dbReference type="Proteomes" id="UP000286050">
    <property type="component" value="Unassembled WGS sequence"/>
</dbReference>
<dbReference type="InterPro" id="IPR036662">
    <property type="entry name" value="PTS_EIIA_man-typ_sf"/>
</dbReference>
<evidence type="ECO:0000256" key="1">
    <source>
        <dbReference type="ARBA" id="ARBA00022679"/>
    </source>
</evidence>
<dbReference type="GO" id="GO:0009401">
    <property type="term" value="P:phosphoenolpyruvate-dependent sugar phosphotransferase system"/>
    <property type="evidence" value="ECO:0007669"/>
    <property type="project" value="InterPro"/>
</dbReference>
<keyword evidence="1" id="KW-0808">Transferase</keyword>
<evidence type="ECO:0000313" key="4">
    <source>
        <dbReference type="Proteomes" id="UP000286050"/>
    </source>
</evidence>
<comment type="caution">
    <text evidence="3">The sequence shown here is derived from an EMBL/GenBank/DDBJ whole genome shotgun (WGS) entry which is preliminary data.</text>
</comment>
<gene>
    <name evidence="3" type="ORF">DW787_07405</name>
</gene>
<feature type="domain" description="PTS EIIA type-4" evidence="2">
    <location>
        <begin position="1"/>
        <end position="127"/>
    </location>
</feature>
<dbReference type="Pfam" id="PF03610">
    <property type="entry name" value="EIIA-man"/>
    <property type="match status" value="1"/>
</dbReference>
<proteinExistence type="predicted"/>
<dbReference type="AlphaFoldDB" id="A0A414FUI9"/>
<evidence type="ECO:0000313" key="3">
    <source>
        <dbReference type="EMBL" id="RHD54586.1"/>
    </source>
</evidence>
<evidence type="ECO:0000259" key="2">
    <source>
        <dbReference type="PROSITE" id="PS51096"/>
    </source>
</evidence>
<dbReference type="EMBL" id="QSJI01000008">
    <property type="protein sequence ID" value="RHD54586.1"/>
    <property type="molecule type" value="Genomic_DNA"/>
</dbReference>
<dbReference type="GO" id="GO:0016020">
    <property type="term" value="C:membrane"/>
    <property type="evidence" value="ECO:0007669"/>
    <property type="project" value="InterPro"/>
</dbReference>
<dbReference type="InterPro" id="IPR051471">
    <property type="entry name" value="Bacterial_PTS_sugar_comp"/>
</dbReference>
<sequence>MRYLVLVSHGTLAQGMHSVLKMLGGDSPAIKDCCLEDGMGADAFVARFKEVIAEIAPEDEVVLMGDIQGGSPLTNAMNELAAAGLLGSSVVFSGMNLPMAMTAFMGLAAGDLEPLRANLISEARQGITEIVLADDEDEEDL</sequence>